<protein>
    <submittedName>
        <fullName evidence="1">Uncharacterized protein</fullName>
    </submittedName>
</protein>
<dbReference type="RefSeq" id="WP_241055310.1">
    <property type="nucleotide sequence ID" value="NZ_JAKZBV010000001.1"/>
</dbReference>
<sequence length="63" mass="6639">MSRRVTDTAIDALDGRLTMPYATVAVTARRIGGQPADDGASPSMLGLVGAQEVLRRAEKEHSA</sequence>
<organism evidence="1 2">
    <name type="scientific">Sinomonas terrae</name>
    <dbReference type="NCBI Taxonomy" id="2908838"/>
    <lineage>
        <taxon>Bacteria</taxon>
        <taxon>Bacillati</taxon>
        <taxon>Actinomycetota</taxon>
        <taxon>Actinomycetes</taxon>
        <taxon>Micrococcales</taxon>
        <taxon>Micrococcaceae</taxon>
        <taxon>Sinomonas</taxon>
    </lineage>
</organism>
<evidence type="ECO:0000313" key="2">
    <source>
        <dbReference type="Proteomes" id="UP001202922"/>
    </source>
</evidence>
<reference evidence="1 2" key="1">
    <citation type="submission" date="2022-03" db="EMBL/GenBank/DDBJ databases">
        <title>Sinomonas sp. isolated from a soil.</title>
        <authorList>
            <person name="Han J."/>
            <person name="Kim D.-U."/>
        </authorList>
    </citation>
    <scope>NUCLEOTIDE SEQUENCE [LARGE SCALE GENOMIC DNA]</scope>
    <source>
        <strain evidence="1 2">5-5</strain>
    </source>
</reference>
<dbReference type="EMBL" id="JAKZBV010000001">
    <property type="protein sequence ID" value="MCH6471491.1"/>
    <property type="molecule type" value="Genomic_DNA"/>
</dbReference>
<dbReference type="Proteomes" id="UP001202922">
    <property type="component" value="Unassembled WGS sequence"/>
</dbReference>
<proteinExistence type="predicted"/>
<gene>
    <name evidence="1" type="ORF">L0M17_16145</name>
</gene>
<comment type="caution">
    <text evidence="1">The sequence shown here is derived from an EMBL/GenBank/DDBJ whole genome shotgun (WGS) entry which is preliminary data.</text>
</comment>
<accession>A0ABS9U4J6</accession>
<keyword evidence="2" id="KW-1185">Reference proteome</keyword>
<name>A0ABS9U4J6_9MICC</name>
<evidence type="ECO:0000313" key="1">
    <source>
        <dbReference type="EMBL" id="MCH6471491.1"/>
    </source>
</evidence>